<dbReference type="EMBL" id="BDGG01000001">
    <property type="protein sequence ID" value="GAU89154.1"/>
    <property type="molecule type" value="Genomic_DNA"/>
</dbReference>
<evidence type="ECO:0000313" key="1">
    <source>
        <dbReference type="EMBL" id="GAU89154.1"/>
    </source>
</evidence>
<accession>A0A1D1UHF4</accession>
<reference evidence="1 2" key="1">
    <citation type="journal article" date="2016" name="Nat. Commun.">
        <title>Extremotolerant tardigrade genome and improved radiotolerance of human cultured cells by tardigrade-unique protein.</title>
        <authorList>
            <person name="Hashimoto T."/>
            <person name="Horikawa D.D."/>
            <person name="Saito Y."/>
            <person name="Kuwahara H."/>
            <person name="Kozuka-Hata H."/>
            <person name="Shin-I T."/>
            <person name="Minakuchi Y."/>
            <person name="Ohishi K."/>
            <person name="Motoyama A."/>
            <person name="Aizu T."/>
            <person name="Enomoto A."/>
            <person name="Kondo K."/>
            <person name="Tanaka S."/>
            <person name="Hara Y."/>
            <person name="Koshikawa S."/>
            <person name="Sagara H."/>
            <person name="Miura T."/>
            <person name="Yokobori S."/>
            <person name="Miyagawa K."/>
            <person name="Suzuki Y."/>
            <person name="Kubo T."/>
            <person name="Oyama M."/>
            <person name="Kohara Y."/>
            <person name="Fujiyama A."/>
            <person name="Arakawa K."/>
            <person name="Katayama T."/>
            <person name="Toyoda A."/>
            <person name="Kunieda T."/>
        </authorList>
    </citation>
    <scope>NUCLEOTIDE SEQUENCE [LARGE SCALE GENOMIC DNA]</scope>
    <source>
        <strain evidence="1 2">YOKOZUNA-1</strain>
    </source>
</reference>
<keyword evidence="2" id="KW-1185">Reference proteome</keyword>
<dbReference type="Proteomes" id="UP000186922">
    <property type="component" value="Unassembled WGS sequence"/>
</dbReference>
<protein>
    <submittedName>
        <fullName evidence="1">Uncharacterized protein</fullName>
    </submittedName>
</protein>
<organism evidence="1 2">
    <name type="scientific">Ramazzottius varieornatus</name>
    <name type="common">Water bear</name>
    <name type="synonym">Tardigrade</name>
    <dbReference type="NCBI Taxonomy" id="947166"/>
    <lineage>
        <taxon>Eukaryota</taxon>
        <taxon>Metazoa</taxon>
        <taxon>Ecdysozoa</taxon>
        <taxon>Tardigrada</taxon>
        <taxon>Eutardigrada</taxon>
        <taxon>Parachela</taxon>
        <taxon>Hypsibioidea</taxon>
        <taxon>Ramazzottiidae</taxon>
        <taxon>Ramazzottius</taxon>
    </lineage>
</organism>
<name>A0A1D1UHF4_RAMVA</name>
<proteinExistence type="predicted"/>
<dbReference type="AlphaFoldDB" id="A0A1D1UHF4"/>
<gene>
    <name evidence="1" type="primary">RvY_01738-1</name>
    <name evidence="1" type="synonym">RvY_01738.1</name>
    <name evidence="1" type="ORF">RvY_01738</name>
</gene>
<comment type="caution">
    <text evidence="1">The sequence shown here is derived from an EMBL/GenBank/DDBJ whole genome shotgun (WGS) entry which is preliminary data.</text>
</comment>
<sequence>MKGGWADKMRGARRMKNESIDDLVIDGHGQERLARTFTSSAYEEKYEKETRGRRRKSLHS</sequence>
<evidence type="ECO:0000313" key="2">
    <source>
        <dbReference type="Proteomes" id="UP000186922"/>
    </source>
</evidence>